<keyword evidence="1" id="KW-0812">Transmembrane</keyword>
<evidence type="ECO:0000256" key="1">
    <source>
        <dbReference type="SAM" id="Phobius"/>
    </source>
</evidence>
<organism evidence="2 3">
    <name type="scientific">Pedobacter cryoconitis</name>
    <dbReference type="NCBI Taxonomy" id="188932"/>
    <lineage>
        <taxon>Bacteria</taxon>
        <taxon>Pseudomonadati</taxon>
        <taxon>Bacteroidota</taxon>
        <taxon>Sphingobacteriia</taxon>
        <taxon>Sphingobacteriales</taxon>
        <taxon>Sphingobacteriaceae</taxon>
        <taxon>Pedobacter</taxon>
    </lineage>
</organism>
<accession>A0A327T4H8</accession>
<evidence type="ECO:0008006" key="4">
    <source>
        <dbReference type="Google" id="ProtNLM"/>
    </source>
</evidence>
<sequence>MKNIQPKIIHLFFTALILILSGCVSSRHVFKATEKMKQETAQQFEKDTMSLTLDHSLTTIREKADTILVIPGQVITTDTYIDYDDLVNGVMAIKNPLAEVSLSFNPVTKKLSARALIREQVIPLKINKETVIQKNLTILSKKNELSLNTNKTEAEQTVKEKKTLKLSAWLPALLILIALGSVFYWIRNKSWS</sequence>
<evidence type="ECO:0000313" key="3">
    <source>
        <dbReference type="Proteomes" id="UP000249754"/>
    </source>
</evidence>
<proteinExistence type="predicted"/>
<feature type="transmembrane region" description="Helical" evidence="1">
    <location>
        <begin position="166"/>
        <end position="186"/>
    </location>
</feature>
<dbReference type="STRING" id="188932.AY601_0564"/>
<name>A0A327T4H8_9SPHI</name>
<dbReference type="RefSeq" id="WP_111632605.1">
    <property type="nucleotide sequence ID" value="NZ_QLLR01000002.1"/>
</dbReference>
<dbReference type="OrthoDB" id="769774at2"/>
<reference evidence="2 3" key="1">
    <citation type="submission" date="2018-06" db="EMBL/GenBank/DDBJ databases">
        <title>Genomic Encyclopedia of Archaeal and Bacterial Type Strains, Phase II (KMG-II): from individual species to whole genera.</title>
        <authorList>
            <person name="Goeker M."/>
        </authorList>
    </citation>
    <scope>NUCLEOTIDE SEQUENCE [LARGE SCALE GENOMIC DNA]</scope>
    <source>
        <strain evidence="2 3">DSM 14825</strain>
    </source>
</reference>
<keyword evidence="1" id="KW-1133">Transmembrane helix</keyword>
<dbReference type="PROSITE" id="PS51257">
    <property type="entry name" value="PROKAR_LIPOPROTEIN"/>
    <property type="match status" value="1"/>
</dbReference>
<gene>
    <name evidence="2" type="ORF">LY11_01019</name>
</gene>
<dbReference type="Proteomes" id="UP000249754">
    <property type="component" value="Unassembled WGS sequence"/>
</dbReference>
<evidence type="ECO:0000313" key="2">
    <source>
        <dbReference type="EMBL" id="RAJ35772.1"/>
    </source>
</evidence>
<comment type="caution">
    <text evidence="2">The sequence shown here is derived from an EMBL/GenBank/DDBJ whole genome shotgun (WGS) entry which is preliminary data.</text>
</comment>
<dbReference type="AlphaFoldDB" id="A0A327T4H8"/>
<dbReference type="EMBL" id="QLLR01000002">
    <property type="protein sequence ID" value="RAJ35772.1"/>
    <property type="molecule type" value="Genomic_DNA"/>
</dbReference>
<keyword evidence="1" id="KW-0472">Membrane</keyword>
<protein>
    <recommendedName>
        <fullName evidence="4">Lipoprotein</fullName>
    </recommendedName>
</protein>